<accession>A0A8X6PF87</accession>
<reference evidence="1" key="1">
    <citation type="submission" date="2020-08" db="EMBL/GenBank/DDBJ databases">
        <title>Multicomponent nature underlies the extraordinary mechanical properties of spider dragline silk.</title>
        <authorList>
            <person name="Kono N."/>
            <person name="Nakamura H."/>
            <person name="Mori M."/>
            <person name="Yoshida Y."/>
            <person name="Ohtoshi R."/>
            <person name="Malay A.D."/>
            <person name="Moran D.A.P."/>
            <person name="Tomita M."/>
            <person name="Numata K."/>
            <person name="Arakawa K."/>
        </authorList>
    </citation>
    <scope>NUCLEOTIDE SEQUENCE</scope>
</reference>
<comment type="caution">
    <text evidence="1">The sequence shown here is derived from an EMBL/GenBank/DDBJ whole genome shotgun (WGS) entry which is preliminary data.</text>
</comment>
<organism evidence="1 2">
    <name type="scientific">Nephila pilipes</name>
    <name type="common">Giant wood spider</name>
    <name type="synonym">Nephila maculata</name>
    <dbReference type="NCBI Taxonomy" id="299642"/>
    <lineage>
        <taxon>Eukaryota</taxon>
        <taxon>Metazoa</taxon>
        <taxon>Ecdysozoa</taxon>
        <taxon>Arthropoda</taxon>
        <taxon>Chelicerata</taxon>
        <taxon>Arachnida</taxon>
        <taxon>Araneae</taxon>
        <taxon>Araneomorphae</taxon>
        <taxon>Entelegynae</taxon>
        <taxon>Araneoidea</taxon>
        <taxon>Nephilidae</taxon>
        <taxon>Nephila</taxon>
    </lineage>
</organism>
<dbReference type="EMBL" id="BMAW01068237">
    <property type="protein sequence ID" value="GFT63448.1"/>
    <property type="molecule type" value="Genomic_DNA"/>
</dbReference>
<proteinExistence type="predicted"/>
<dbReference type="AlphaFoldDB" id="A0A8X6PF87"/>
<dbReference type="Proteomes" id="UP000887013">
    <property type="component" value="Unassembled WGS sequence"/>
</dbReference>
<evidence type="ECO:0000313" key="2">
    <source>
        <dbReference type="Proteomes" id="UP000887013"/>
    </source>
</evidence>
<gene>
    <name evidence="1" type="ORF">NPIL_660461</name>
</gene>
<sequence>MPQRNLCLDESGMNFAEGIVYVPQVERSLDHLVEFFLFATHWGIRNNVYRDPVAMPTAGSLTRPTTPGLMKELCHCRDILSRHVRHNGLSPSLSDNIRSTLGAT</sequence>
<evidence type="ECO:0000313" key="1">
    <source>
        <dbReference type="EMBL" id="GFT63448.1"/>
    </source>
</evidence>
<protein>
    <submittedName>
        <fullName evidence="1">Uncharacterized protein</fullName>
    </submittedName>
</protein>
<name>A0A8X6PF87_NEPPI</name>
<keyword evidence="2" id="KW-1185">Reference proteome</keyword>